<feature type="domain" description="LPS-assembly protein LptD central" evidence="2">
    <location>
        <begin position="218"/>
        <end position="687"/>
    </location>
</feature>
<protein>
    <submittedName>
        <fullName evidence="3">LPS assembly protein LptD</fullName>
    </submittedName>
</protein>
<organism evidence="3 4">
    <name type="scientific">Flavobacterium cheonhonense</name>
    <dbReference type="NCBI Taxonomy" id="706185"/>
    <lineage>
        <taxon>Bacteria</taxon>
        <taxon>Pseudomonadati</taxon>
        <taxon>Bacteroidota</taxon>
        <taxon>Flavobacteriia</taxon>
        <taxon>Flavobacteriales</taxon>
        <taxon>Flavobacteriaceae</taxon>
        <taxon>Flavobacterium</taxon>
    </lineage>
</organism>
<name>A0ABP7TEF2_9FLAO</name>
<dbReference type="Pfam" id="PF19838">
    <property type="entry name" value="LptD_2"/>
    <property type="match status" value="1"/>
</dbReference>
<dbReference type="PANTHER" id="PTHR30189:SF1">
    <property type="entry name" value="LPS-ASSEMBLY PROTEIN LPTD"/>
    <property type="match status" value="1"/>
</dbReference>
<sequence length="887" mass="101119">MQRKLIYIVFLTIFLTVGKHKTYSQDAPPKSGSFPAKNQTDSTKVALPELIKAIDSTKKDSLKPKKALLEDKIKRKAVDYEKINQKKKQITLYNQAEVYYQDIELKSGIIVIDYEKEEVYAGRIKDSTGKYTQLPVFKQGSNVVEPDSIRFNFKTKKALVWNSRTDQGEFKVKAAITKKENDSVYFMKGARFTTSKDIENPEYYFQTNKVKLVPGKKVVVGFTNMVIADVPTPLALPFAFFPMTEKARSGIIMPTYNDSNTRGFSLQNGGYYFALSDYYDLAVLGDYYTNGSYGFRFESSYGKRYKFNGNVNVRFENLINSERGYPDYARSNIYNIQWSHSKDSKSNPNSRFSASVNLGSSTYFRQSLNQINVGSTLNNTLSSSISYSKTFNSVPQVNLSLTATHSQNTNTEQINMTLPTLQMSVDRLFPFAPKEGIKKGFFKNINFQYNLRGENRINTTDSLFFKPEMFKNALLGFQHSIPLSTNFKVFKHFSASTSVNYNEVWYFKTIQKEFDATQNTIVNNEVRGFDAFRTYSFSAGIGTTIYGTFNFGDKKKIQAIRHVMRPNISYSYTPSFSKYYDTYDPDGSGTMLKQYTRFEGGIFGAPGQNMSNNIGFTLSNTFEAKVTDKDSTKTEPKKIMLLNNLNFSTSYDITADSLRWAPMRVSGGTQILKQKMNINFAATLDPYAINNSGQRINTWNIDNGGSLFRMTSANLTINYAFASSDGEGEKKNKQGERNGGRGDDLFGTNTDLSDRRDSQFDDSGDNENVVSEFFKYKLPWDMNLAYALTYSNNRREQKITGNSLMVSMNTDLTPKWKIGVSTGYDFVQKGVTFTQFRFERDLLSWRMDFNWVPFGDNAYWGFFIGIKSGVLSDIKWDKRSLPDRTLR</sequence>
<accession>A0ABP7TEF2</accession>
<proteinExistence type="predicted"/>
<dbReference type="EMBL" id="BAABCR010000004">
    <property type="protein sequence ID" value="GAA4024843.1"/>
    <property type="molecule type" value="Genomic_DNA"/>
</dbReference>
<comment type="caution">
    <text evidence="3">The sequence shown here is derived from an EMBL/GenBank/DDBJ whole genome shotgun (WGS) entry which is preliminary data.</text>
</comment>
<reference evidence="4" key="1">
    <citation type="journal article" date="2019" name="Int. J. Syst. Evol. Microbiol.">
        <title>The Global Catalogue of Microorganisms (GCM) 10K type strain sequencing project: providing services to taxonomists for standard genome sequencing and annotation.</title>
        <authorList>
            <consortium name="The Broad Institute Genomics Platform"/>
            <consortium name="The Broad Institute Genome Sequencing Center for Infectious Disease"/>
            <person name="Wu L."/>
            <person name="Ma J."/>
        </authorList>
    </citation>
    <scope>NUCLEOTIDE SEQUENCE [LARGE SCALE GENOMIC DNA]</scope>
    <source>
        <strain evidence="4">JCM 17064</strain>
    </source>
</reference>
<dbReference type="Proteomes" id="UP001500968">
    <property type="component" value="Unassembled WGS sequence"/>
</dbReference>
<evidence type="ECO:0000256" key="1">
    <source>
        <dbReference type="SAM" id="MobiDB-lite"/>
    </source>
</evidence>
<feature type="compositionally biased region" description="Basic and acidic residues" evidence="1">
    <location>
        <begin position="727"/>
        <end position="744"/>
    </location>
</feature>
<gene>
    <name evidence="3" type="ORF">GCM10022386_05060</name>
</gene>
<dbReference type="InterPro" id="IPR045659">
    <property type="entry name" value="LptD_2"/>
</dbReference>
<feature type="region of interest" description="Disordered" evidence="1">
    <location>
        <begin position="725"/>
        <end position="764"/>
    </location>
</feature>
<dbReference type="PANTHER" id="PTHR30189">
    <property type="entry name" value="LPS-ASSEMBLY PROTEIN"/>
    <property type="match status" value="1"/>
</dbReference>
<evidence type="ECO:0000313" key="4">
    <source>
        <dbReference type="Proteomes" id="UP001500968"/>
    </source>
</evidence>
<dbReference type="InterPro" id="IPR050218">
    <property type="entry name" value="LptD"/>
</dbReference>
<evidence type="ECO:0000259" key="2">
    <source>
        <dbReference type="Pfam" id="PF19838"/>
    </source>
</evidence>
<evidence type="ECO:0000313" key="3">
    <source>
        <dbReference type="EMBL" id="GAA4024843.1"/>
    </source>
</evidence>
<keyword evidence="4" id="KW-1185">Reference proteome</keyword>
<dbReference type="RefSeq" id="WP_324691229.1">
    <property type="nucleotide sequence ID" value="NZ_BAABCR010000004.1"/>
</dbReference>